<evidence type="ECO:0000256" key="1">
    <source>
        <dbReference type="SAM" id="MobiDB-lite"/>
    </source>
</evidence>
<evidence type="ECO:0000313" key="3">
    <source>
        <dbReference type="Proteomes" id="UP000735302"/>
    </source>
</evidence>
<organism evidence="2 3">
    <name type="scientific">Plakobranchus ocellatus</name>
    <dbReference type="NCBI Taxonomy" id="259542"/>
    <lineage>
        <taxon>Eukaryota</taxon>
        <taxon>Metazoa</taxon>
        <taxon>Spiralia</taxon>
        <taxon>Lophotrochozoa</taxon>
        <taxon>Mollusca</taxon>
        <taxon>Gastropoda</taxon>
        <taxon>Heterobranchia</taxon>
        <taxon>Euthyneura</taxon>
        <taxon>Panpulmonata</taxon>
        <taxon>Sacoglossa</taxon>
        <taxon>Placobranchoidea</taxon>
        <taxon>Plakobranchidae</taxon>
        <taxon>Plakobranchus</taxon>
    </lineage>
</organism>
<sequence>MRINNVRGSRKPITTTAPAALLPVAAPTTAAAAATDRQDVAVGLVTSTITTITGQTLVESRVPSPNKLDSRSLGPANRFFG</sequence>
<proteinExistence type="predicted"/>
<accession>A0AAV4CR61</accession>
<evidence type="ECO:0008006" key="4">
    <source>
        <dbReference type="Google" id="ProtNLM"/>
    </source>
</evidence>
<dbReference type="Proteomes" id="UP000735302">
    <property type="component" value="Unassembled WGS sequence"/>
</dbReference>
<keyword evidence="3" id="KW-1185">Reference proteome</keyword>
<feature type="region of interest" description="Disordered" evidence="1">
    <location>
        <begin position="60"/>
        <end position="81"/>
    </location>
</feature>
<comment type="caution">
    <text evidence="2">The sequence shown here is derived from an EMBL/GenBank/DDBJ whole genome shotgun (WGS) entry which is preliminary data.</text>
</comment>
<dbReference type="AlphaFoldDB" id="A0AAV4CR61"/>
<evidence type="ECO:0000313" key="2">
    <source>
        <dbReference type="EMBL" id="GFO34362.1"/>
    </source>
</evidence>
<reference evidence="2 3" key="1">
    <citation type="journal article" date="2021" name="Elife">
        <title>Chloroplast acquisition without the gene transfer in kleptoplastic sea slugs, Plakobranchus ocellatus.</title>
        <authorList>
            <person name="Maeda T."/>
            <person name="Takahashi S."/>
            <person name="Yoshida T."/>
            <person name="Shimamura S."/>
            <person name="Takaki Y."/>
            <person name="Nagai Y."/>
            <person name="Toyoda A."/>
            <person name="Suzuki Y."/>
            <person name="Arimoto A."/>
            <person name="Ishii H."/>
            <person name="Satoh N."/>
            <person name="Nishiyama T."/>
            <person name="Hasebe M."/>
            <person name="Maruyama T."/>
            <person name="Minagawa J."/>
            <person name="Obokata J."/>
            <person name="Shigenobu S."/>
        </authorList>
    </citation>
    <scope>NUCLEOTIDE SEQUENCE [LARGE SCALE GENOMIC DNA]</scope>
</reference>
<name>A0AAV4CR61_9GAST</name>
<gene>
    <name evidence="2" type="ORF">PoB_006086700</name>
</gene>
<protein>
    <recommendedName>
        <fullName evidence="4">TonB-dependent receptor</fullName>
    </recommendedName>
</protein>
<dbReference type="EMBL" id="BLXT01006896">
    <property type="protein sequence ID" value="GFO34362.1"/>
    <property type="molecule type" value="Genomic_DNA"/>
</dbReference>